<feature type="transmembrane region" description="Helical" evidence="1">
    <location>
        <begin position="51"/>
        <end position="71"/>
    </location>
</feature>
<keyword evidence="1" id="KW-0472">Membrane</keyword>
<proteinExistence type="predicted"/>
<evidence type="ECO:0000256" key="1">
    <source>
        <dbReference type="SAM" id="Phobius"/>
    </source>
</evidence>
<name>A0ABQ9E2B9_TEGGR</name>
<dbReference type="Proteomes" id="UP001217089">
    <property type="component" value="Unassembled WGS sequence"/>
</dbReference>
<gene>
    <name evidence="2" type="ORF">KUTeg_023674</name>
</gene>
<reference evidence="2 3" key="1">
    <citation type="submission" date="2022-12" db="EMBL/GenBank/DDBJ databases">
        <title>Chromosome-level genome of Tegillarca granosa.</title>
        <authorList>
            <person name="Kim J."/>
        </authorList>
    </citation>
    <scope>NUCLEOTIDE SEQUENCE [LARGE SCALE GENOMIC DNA]</scope>
    <source>
        <strain evidence="2">Teg-2019</strain>
        <tissue evidence="2">Adductor muscle</tissue>
    </source>
</reference>
<evidence type="ECO:0000313" key="3">
    <source>
        <dbReference type="Proteomes" id="UP001217089"/>
    </source>
</evidence>
<keyword evidence="1" id="KW-1133">Transmembrane helix</keyword>
<keyword evidence="1" id="KW-0812">Transmembrane</keyword>
<protein>
    <submittedName>
        <fullName evidence="2">Uncharacterized protein</fullName>
    </submittedName>
</protein>
<evidence type="ECO:0000313" key="2">
    <source>
        <dbReference type="EMBL" id="KAJ8299614.1"/>
    </source>
</evidence>
<sequence>MFTQSDHFYRNLTVFHLLPGEKTIHTSIIGYPKLYTSVAYSMKKKDEYNKMNHLSILLNIVFSNIMNNFMIFIPCNFLFAFFGVILVDICFLYPMFYFLNE</sequence>
<accession>A0ABQ9E2B9</accession>
<comment type="caution">
    <text evidence="2">The sequence shown here is derived from an EMBL/GenBank/DDBJ whole genome shotgun (WGS) entry which is preliminary data.</text>
</comment>
<keyword evidence="3" id="KW-1185">Reference proteome</keyword>
<feature type="transmembrane region" description="Helical" evidence="1">
    <location>
        <begin position="77"/>
        <end position="99"/>
    </location>
</feature>
<dbReference type="EMBL" id="JARBDR010000921">
    <property type="protein sequence ID" value="KAJ8299614.1"/>
    <property type="molecule type" value="Genomic_DNA"/>
</dbReference>
<organism evidence="2 3">
    <name type="scientific">Tegillarca granosa</name>
    <name type="common">Malaysian cockle</name>
    <name type="synonym">Anadara granosa</name>
    <dbReference type="NCBI Taxonomy" id="220873"/>
    <lineage>
        <taxon>Eukaryota</taxon>
        <taxon>Metazoa</taxon>
        <taxon>Spiralia</taxon>
        <taxon>Lophotrochozoa</taxon>
        <taxon>Mollusca</taxon>
        <taxon>Bivalvia</taxon>
        <taxon>Autobranchia</taxon>
        <taxon>Pteriomorphia</taxon>
        <taxon>Arcoida</taxon>
        <taxon>Arcoidea</taxon>
        <taxon>Arcidae</taxon>
        <taxon>Tegillarca</taxon>
    </lineage>
</organism>